<feature type="compositionally biased region" description="Low complexity" evidence="2">
    <location>
        <begin position="59"/>
        <end position="68"/>
    </location>
</feature>
<evidence type="ECO:0000313" key="5">
    <source>
        <dbReference type="EMBL" id="MFC6094860.1"/>
    </source>
</evidence>
<protein>
    <submittedName>
        <fullName evidence="5">Lsr2 family protein</fullName>
    </submittedName>
</protein>
<reference evidence="6" key="1">
    <citation type="journal article" date="2019" name="Int. J. Syst. Evol. Microbiol.">
        <title>The Global Catalogue of Microorganisms (GCM) 10K type strain sequencing project: providing services to taxonomists for standard genome sequencing and annotation.</title>
        <authorList>
            <consortium name="The Broad Institute Genomics Platform"/>
            <consortium name="The Broad Institute Genome Sequencing Center for Infectious Disease"/>
            <person name="Wu L."/>
            <person name="Ma J."/>
        </authorList>
    </citation>
    <scope>NUCLEOTIDE SEQUENCE [LARGE SCALE GENOMIC DNA]</scope>
    <source>
        <strain evidence="6">CGMCC 4.7246</strain>
    </source>
</reference>
<dbReference type="EMBL" id="JBHSQO010000079">
    <property type="protein sequence ID" value="MFC6094860.1"/>
    <property type="molecule type" value="Genomic_DNA"/>
</dbReference>
<keyword evidence="6" id="KW-1185">Reference proteome</keyword>
<evidence type="ECO:0000256" key="2">
    <source>
        <dbReference type="SAM" id="MobiDB-lite"/>
    </source>
</evidence>
<dbReference type="Pfam" id="PF11774">
    <property type="entry name" value="Lsr2"/>
    <property type="match status" value="1"/>
</dbReference>
<feature type="domain" description="Lsr2 DNA-binding" evidence="4">
    <location>
        <begin position="80"/>
        <end position="115"/>
    </location>
</feature>
<dbReference type="RefSeq" id="WP_380643518.1">
    <property type="nucleotide sequence ID" value="NZ_JBHSQO010000079.1"/>
</dbReference>
<sequence length="118" mass="12957">MAKQTTVTLIDDLDGSEAEETVVFALDGVEYTIDLSRGNADRLRERLADFVAGGRRAGGRPPQRGARLPRTRTTVPSGGDREQNQAIREWARGQGRRISDRGRLPAALVDEFQQAHSA</sequence>
<dbReference type="InterPro" id="IPR042261">
    <property type="entry name" value="Lsr2-like_dimerization"/>
</dbReference>
<dbReference type="InterPro" id="IPR024412">
    <property type="entry name" value="Lsr2_dim_dom"/>
</dbReference>
<dbReference type="InterPro" id="IPR055370">
    <property type="entry name" value="Lsr2_DNA-bd"/>
</dbReference>
<evidence type="ECO:0000259" key="4">
    <source>
        <dbReference type="Pfam" id="PF23359"/>
    </source>
</evidence>
<comment type="caution">
    <text evidence="5">The sequence shown here is derived from an EMBL/GenBank/DDBJ whole genome shotgun (WGS) entry which is preliminary data.</text>
</comment>
<dbReference type="Proteomes" id="UP001596220">
    <property type="component" value="Unassembled WGS sequence"/>
</dbReference>
<organism evidence="5 6">
    <name type="scientific">Saccharothrix lopnurensis</name>
    <dbReference type="NCBI Taxonomy" id="1670621"/>
    <lineage>
        <taxon>Bacteria</taxon>
        <taxon>Bacillati</taxon>
        <taxon>Actinomycetota</taxon>
        <taxon>Actinomycetes</taxon>
        <taxon>Pseudonocardiales</taxon>
        <taxon>Pseudonocardiaceae</taxon>
        <taxon>Saccharothrix</taxon>
    </lineage>
</organism>
<proteinExistence type="predicted"/>
<keyword evidence="1" id="KW-0238">DNA-binding</keyword>
<evidence type="ECO:0000256" key="1">
    <source>
        <dbReference type="ARBA" id="ARBA00023125"/>
    </source>
</evidence>
<feature type="region of interest" description="Disordered" evidence="2">
    <location>
        <begin position="53"/>
        <end position="86"/>
    </location>
</feature>
<accession>A0ABW1PHC8</accession>
<gene>
    <name evidence="5" type="ORF">ACFP3R_36835</name>
</gene>
<evidence type="ECO:0000259" key="3">
    <source>
        <dbReference type="Pfam" id="PF11774"/>
    </source>
</evidence>
<dbReference type="Gene3D" id="3.30.60.230">
    <property type="entry name" value="Lsr2, dimerization domain"/>
    <property type="match status" value="1"/>
</dbReference>
<dbReference type="InterPro" id="IPR036625">
    <property type="entry name" value="E3-bd_dom_sf"/>
</dbReference>
<feature type="domain" description="Lsr2 dimerization" evidence="3">
    <location>
        <begin position="1"/>
        <end position="58"/>
    </location>
</feature>
<evidence type="ECO:0000313" key="6">
    <source>
        <dbReference type="Proteomes" id="UP001596220"/>
    </source>
</evidence>
<dbReference type="Pfam" id="PF23359">
    <property type="entry name" value="Lsr2_DNA-bd"/>
    <property type="match status" value="1"/>
</dbReference>
<name>A0ABW1PHC8_9PSEU</name>
<dbReference type="Gene3D" id="4.10.320.10">
    <property type="entry name" value="E3-binding domain"/>
    <property type="match status" value="1"/>
</dbReference>